<feature type="transmembrane region" description="Helical" evidence="5">
    <location>
        <begin position="288"/>
        <end position="312"/>
    </location>
</feature>
<dbReference type="InterPro" id="IPR052954">
    <property type="entry name" value="GPCR-Ligand_Int"/>
</dbReference>
<evidence type="ECO:0000313" key="9">
    <source>
        <dbReference type="Proteomes" id="UP000663873"/>
    </source>
</evidence>
<evidence type="ECO:0000256" key="1">
    <source>
        <dbReference type="ARBA" id="ARBA00004370"/>
    </source>
</evidence>
<evidence type="ECO:0000256" key="4">
    <source>
        <dbReference type="ARBA" id="ARBA00023136"/>
    </source>
</evidence>
<dbReference type="AlphaFoldDB" id="A0A819Y2Z8"/>
<feature type="transmembrane region" description="Helical" evidence="5">
    <location>
        <begin position="79"/>
        <end position="101"/>
    </location>
</feature>
<evidence type="ECO:0000313" key="8">
    <source>
        <dbReference type="EMBL" id="CAF4151467.1"/>
    </source>
</evidence>
<dbReference type="GO" id="GO:0016020">
    <property type="term" value="C:membrane"/>
    <property type="evidence" value="ECO:0007669"/>
    <property type="project" value="UniProtKB-SubCell"/>
</dbReference>
<feature type="domain" description="G-protein coupled receptors family 1 profile" evidence="6">
    <location>
        <begin position="92"/>
        <end position="339"/>
    </location>
</feature>
<sequence>MNTTIDYSLINIIFGYYALALVIIGTLLNLFTFFILCHPTFGNAKRRPTLHYMRAMAVFDIAMLYGWNLDHYLLPVHGFKLALVLVIIGTLLNLFTFFILCHPTFGNAKRRPTLHYMRAMAVFDIAMLYGWNLDHYLLPVHGFKLHCYSVAWCKFTGFLNYFAGQASAWLRVFVCLDRYLALNHLHRTWFSDSKNVLIVISTSLGIIALINPHFFVFSCFINSDGAVNNNAKLYQIYPLWDYVHLVLYNCIPFIIMTTFNGFVIYQLIHLRQTTSIHSSAIRHRAMSITLVFTTFLFCVATIPVTVVFAFYAYQTPYLLHQILDAILYTYHVSCFPIYFTTMNDFRRVTISVVKCQCFFTSVVPLSDTRMTTKI</sequence>
<dbReference type="PANTHER" id="PTHR46641">
    <property type="entry name" value="FMRFAMIDE RECEPTOR-RELATED"/>
    <property type="match status" value="1"/>
</dbReference>
<feature type="transmembrane region" description="Helical" evidence="5">
    <location>
        <begin position="49"/>
        <end position="67"/>
    </location>
</feature>
<reference evidence="8" key="1">
    <citation type="submission" date="2021-02" db="EMBL/GenBank/DDBJ databases">
        <authorList>
            <person name="Nowell W R."/>
        </authorList>
    </citation>
    <scope>NUCLEOTIDE SEQUENCE</scope>
</reference>
<dbReference type="InterPro" id="IPR017452">
    <property type="entry name" value="GPCR_Rhodpsn_7TM"/>
</dbReference>
<proteinExistence type="predicted"/>
<evidence type="ECO:0000256" key="2">
    <source>
        <dbReference type="ARBA" id="ARBA00022692"/>
    </source>
</evidence>
<evidence type="ECO:0000256" key="5">
    <source>
        <dbReference type="SAM" id="Phobius"/>
    </source>
</evidence>
<dbReference type="Proteomes" id="UP000663873">
    <property type="component" value="Unassembled WGS sequence"/>
</dbReference>
<protein>
    <recommendedName>
        <fullName evidence="6">G-protein coupled receptors family 1 profile domain-containing protein</fullName>
    </recommendedName>
</protein>
<evidence type="ECO:0000256" key="3">
    <source>
        <dbReference type="ARBA" id="ARBA00022989"/>
    </source>
</evidence>
<gene>
    <name evidence="7" type="ORF">TIS948_LOCUS21625</name>
    <name evidence="8" type="ORF">UJA718_LOCUS3497</name>
</gene>
<dbReference type="EMBL" id="CAJNXB010003744">
    <property type="protein sequence ID" value="CAF3333624.1"/>
    <property type="molecule type" value="Genomic_DNA"/>
</dbReference>
<comment type="caution">
    <text evidence="8">The sequence shown here is derived from an EMBL/GenBank/DDBJ whole genome shotgun (WGS) entry which is preliminary data.</text>
</comment>
<dbReference type="Gene3D" id="1.20.1070.10">
    <property type="entry name" value="Rhodopsin 7-helix transmembrane proteins"/>
    <property type="match status" value="1"/>
</dbReference>
<feature type="transmembrane region" description="Helical" evidence="5">
    <location>
        <begin position="318"/>
        <end position="339"/>
    </location>
</feature>
<accession>A0A819Y2Z8</accession>
<dbReference type="EMBL" id="CAJOBP010000261">
    <property type="protein sequence ID" value="CAF4151467.1"/>
    <property type="molecule type" value="Genomic_DNA"/>
</dbReference>
<keyword evidence="9" id="KW-1185">Reference proteome</keyword>
<name>A0A819Y2Z8_9BILA</name>
<dbReference type="PROSITE" id="PS50262">
    <property type="entry name" value="G_PROTEIN_RECEP_F1_2"/>
    <property type="match status" value="1"/>
</dbReference>
<feature type="transmembrane region" description="Helical" evidence="5">
    <location>
        <begin position="113"/>
        <end position="131"/>
    </location>
</feature>
<evidence type="ECO:0000313" key="7">
    <source>
        <dbReference type="EMBL" id="CAF3333624.1"/>
    </source>
</evidence>
<dbReference type="Proteomes" id="UP000663825">
    <property type="component" value="Unassembled WGS sequence"/>
</dbReference>
<keyword evidence="3 5" id="KW-1133">Transmembrane helix</keyword>
<feature type="transmembrane region" description="Helical" evidence="5">
    <location>
        <begin position="196"/>
        <end position="223"/>
    </location>
</feature>
<comment type="subcellular location">
    <subcellularLocation>
        <location evidence="1">Membrane</location>
    </subcellularLocation>
</comment>
<feature type="transmembrane region" description="Helical" evidence="5">
    <location>
        <begin position="12"/>
        <end position="37"/>
    </location>
</feature>
<keyword evidence="4 5" id="KW-0472">Membrane</keyword>
<feature type="transmembrane region" description="Helical" evidence="5">
    <location>
        <begin position="158"/>
        <end position="176"/>
    </location>
</feature>
<keyword evidence="2 5" id="KW-0812">Transmembrane</keyword>
<evidence type="ECO:0000259" key="6">
    <source>
        <dbReference type="PROSITE" id="PS50262"/>
    </source>
</evidence>
<dbReference type="OrthoDB" id="10060280at2759"/>
<dbReference type="PANTHER" id="PTHR46641:SF25">
    <property type="entry name" value="CNMAMIDE RECEPTOR-RELATED"/>
    <property type="match status" value="1"/>
</dbReference>
<feature type="transmembrane region" description="Helical" evidence="5">
    <location>
        <begin position="243"/>
        <end position="268"/>
    </location>
</feature>
<organism evidence="8 9">
    <name type="scientific">Rotaria socialis</name>
    <dbReference type="NCBI Taxonomy" id="392032"/>
    <lineage>
        <taxon>Eukaryota</taxon>
        <taxon>Metazoa</taxon>
        <taxon>Spiralia</taxon>
        <taxon>Gnathifera</taxon>
        <taxon>Rotifera</taxon>
        <taxon>Eurotatoria</taxon>
        <taxon>Bdelloidea</taxon>
        <taxon>Philodinida</taxon>
        <taxon>Philodinidae</taxon>
        <taxon>Rotaria</taxon>
    </lineage>
</organism>
<dbReference type="SUPFAM" id="SSF81321">
    <property type="entry name" value="Family A G protein-coupled receptor-like"/>
    <property type="match status" value="1"/>
</dbReference>